<feature type="non-terminal residue" evidence="2">
    <location>
        <position position="1"/>
    </location>
</feature>
<proteinExistence type="predicted"/>
<sequence>VDPCSLIFVVSVYFLKLVLLVFVELIKVHEIVLSRPLAVFLSLILSFSGVLYCSTMKLRDSRMGGSWREDVQLVAIHNVDELGAVDGRRRQTASGRVRSKRDRSHYQHHSECLVRSPTRVILKYQI</sequence>
<protein>
    <submittedName>
        <fullName evidence="2">Uncharacterized protein</fullName>
    </submittedName>
</protein>
<dbReference type="EMBL" id="HACM01011551">
    <property type="protein sequence ID" value="CRZ11993.1"/>
    <property type="molecule type" value="Transcribed_RNA"/>
</dbReference>
<organism evidence="2">
    <name type="scientific">Spongospora subterranea</name>
    <dbReference type="NCBI Taxonomy" id="70186"/>
    <lineage>
        <taxon>Eukaryota</taxon>
        <taxon>Sar</taxon>
        <taxon>Rhizaria</taxon>
        <taxon>Endomyxa</taxon>
        <taxon>Phytomyxea</taxon>
        <taxon>Plasmodiophorida</taxon>
        <taxon>Plasmodiophoridae</taxon>
        <taxon>Spongospora</taxon>
    </lineage>
</organism>
<name>A0A0H5RDB9_9EUKA</name>
<keyword evidence="1" id="KW-0472">Membrane</keyword>
<feature type="transmembrane region" description="Helical" evidence="1">
    <location>
        <begin position="7"/>
        <end position="26"/>
    </location>
</feature>
<keyword evidence="1" id="KW-0812">Transmembrane</keyword>
<accession>A0A0H5RDB9</accession>
<reference evidence="2" key="1">
    <citation type="submission" date="2015-04" db="EMBL/GenBank/DDBJ databases">
        <title>The genome sequence of the plant pathogenic Rhizarian Plasmodiophora brassicae reveals insights in its biotrophic life cycle and the origin of chitin synthesis.</title>
        <authorList>
            <person name="Schwelm A."/>
            <person name="Fogelqvist J."/>
            <person name="Knaust A."/>
            <person name="Julke S."/>
            <person name="Lilja T."/>
            <person name="Dhandapani V."/>
            <person name="Bonilla-Rosso G."/>
            <person name="Karlsson M."/>
            <person name="Shevchenko A."/>
            <person name="Choi S.R."/>
            <person name="Kim H.G."/>
            <person name="Park J.Y."/>
            <person name="Lim Y.P."/>
            <person name="Ludwig-Muller J."/>
            <person name="Dixelius C."/>
        </authorList>
    </citation>
    <scope>NUCLEOTIDE SEQUENCE</scope>
    <source>
        <tissue evidence="2">Potato root galls</tissue>
    </source>
</reference>
<keyword evidence="1" id="KW-1133">Transmembrane helix</keyword>
<evidence type="ECO:0000256" key="1">
    <source>
        <dbReference type="SAM" id="Phobius"/>
    </source>
</evidence>
<evidence type="ECO:0000313" key="2">
    <source>
        <dbReference type="EMBL" id="CRZ11993.1"/>
    </source>
</evidence>
<feature type="transmembrane region" description="Helical" evidence="1">
    <location>
        <begin position="32"/>
        <end position="53"/>
    </location>
</feature>
<dbReference type="AlphaFoldDB" id="A0A0H5RDB9"/>